<organism evidence="2">
    <name type="scientific">Gibberella zeae</name>
    <name type="common">Wheat head blight fungus</name>
    <name type="synonym">Fusarium graminearum</name>
    <dbReference type="NCBI Taxonomy" id="5518"/>
    <lineage>
        <taxon>Eukaryota</taxon>
        <taxon>Fungi</taxon>
        <taxon>Dikarya</taxon>
        <taxon>Ascomycota</taxon>
        <taxon>Pezizomycotina</taxon>
        <taxon>Sordariomycetes</taxon>
        <taxon>Hypocreomycetidae</taxon>
        <taxon>Hypocreales</taxon>
        <taxon>Nectriaceae</taxon>
        <taxon>Fusarium</taxon>
    </lineage>
</organism>
<gene>
    <name evidence="2" type="ORF">FUG_LOCUS421387</name>
</gene>
<protein>
    <submittedName>
        <fullName evidence="2">Uncharacterized protein</fullName>
    </submittedName>
</protein>
<accession>A0A4E9ECH1</accession>
<feature type="signal peptide" evidence="1">
    <location>
        <begin position="1"/>
        <end position="27"/>
    </location>
</feature>
<dbReference type="AlphaFoldDB" id="A0A4E9ECH1"/>
<feature type="chain" id="PRO_5026339984" evidence="1">
    <location>
        <begin position="28"/>
        <end position="101"/>
    </location>
</feature>
<evidence type="ECO:0000256" key="1">
    <source>
        <dbReference type="SAM" id="SignalP"/>
    </source>
</evidence>
<sequence length="101" mass="11741">MTQTKKPQKRNSFLCLVFLERVLLKLAMQWRQITKKVKKSEGLVQTGSSYIVHASQVQRGLQRKLLLQLESVVITLVDNRAGIEKCSWGVIQNQMEYQHKE</sequence>
<proteinExistence type="predicted"/>
<dbReference type="EMBL" id="CAAKMV010000149">
    <property type="protein sequence ID" value="VIO60947.1"/>
    <property type="molecule type" value="Genomic_DNA"/>
</dbReference>
<name>A0A4E9ECH1_GIBZA</name>
<reference evidence="2" key="1">
    <citation type="submission" date="2019-04" db="EMBL/GenBank/DDBJ databases">
        <authorList>
            <person name="Melise S."/>
            <person name="Noan J."/>
            <person name="Okalmin O."/>
        </authorList>
    </citation>
    <scope>NUCLEOTIDE SEQUENCE</scope>
    <source>
        <strain evidence="2">FN9</strain>
    </source>
</reference>
<keyword evidence="1" id="KW-0732">Signal</keyword>
<evidence type="ECO:0000313" key="2">
    <source>
        <dbReference type="EMBL" id="VIO60947.1"/>
    </source>
</evidence>